<feature type="region of interest" description="Disordered" evidence="4">
    <location>
        <begin position="949"/>
        <end position="1216"/>
    </location>
</feature>
<evidence type="ECO:0008006" key="7">
    <source>
        <dbReference type="Google" id="ProtNLM"/>
    </source>
</evidence>
<keyword evidence="1" id="KW-0677">Repeat</keyword>
<dbReference type="Pfam" id="PF13181">
    <property type="entry name" value="TPR_8"/>
    <property type="match status" value="2"/>
</dbReference>
<gene>
    <name evidence="5" type="ORF">K490DRAFT_41455</name>
</gene>
<evidence type="ECO:0000256" key="3">
    <source>
        <dbReference type="PROSITE-ProRule" id="PRU00339"/>
    </source>
</evidence>
<dbReference type="InterPro" id="IPR011990">
    <property type="entry name" value="TPR-like_helical_dom_sf"/>
</dbReference>
<dbReference type="PANTHER" id="PTHR14027">
    <property type="entry name" value="RNA POLYMERASE-ASSOCIATED PROTEIN CTR9"/>
    <property type="match status" value="1"/>
</dbReference>
<feature type="compositionally biased region" description="Basic residues" evidence="4">
    <location>
        <begin position="1037"/>
        <end position="1056"/>
    </location>
</feature>
<evidence type="ECO:0000256" key="2">
    <source>
        <dbReference type="ARBA" id="ARBA00022803"/>
    </source>
</evidence>
<feature type="compositionally biased region" description="Basic residues" evidence="4">
    <location>
        <begin position="1097"/>
        <end position="1106"/>
    </location>
</feature>
<dbReference type="SUPFAM" id="SSF48452">
    <property type="entry name" value="TPR-like"/>
    <property type="match status" value="2"/>
</dbReference>
<keyword evidence="6" id="KW-1185">Reference proteome</keyword>
<dbReference type="InterPro" id="IPR031101">
    <property type="entry name" value="Ctr9"/>
</dbReference>
<dbReference type="OrthoDB" id="343875at2759"/>
<dbReference type="EMBL" id="ML978719">
    <property type="protein sequence ID" value="KAF2087514.1"/>
    <property type="molecule type" value="Genomic_DNA"/>
</dbReference>
<reference evidence="5" key="1">
    <citation type="journal article" date="2020" name="Stud. Mycol.">
        <title>101 Dothideomycetes genomes: a test case for predicting lifestyles and emergence of pathogens.</title>
        <authorList>
            <person name="Haridas S."/>
            <person name="Albert R."/>
            <person name="Binder M."/>
            <person name="Bloem J."/>
            <person name="Labutti K."/>
            <person name="Salamov A."/>
            <person name="Andreopoulos B."/>
            <person name="Baker S."/>
            <person name="Barry K."/>
            <person name="Bills G."/>
            <person name="Bluhm B."/>
            <person name="Cannon C."/>
            <person name="Castanera R."/>
            <person name="Culley D."/>
            <person name="Daum C."/>
            <person name="Ezra D."/>
            <person name="Gonzalez J."/>
            <person name="Henrissat B."/>
            <person name="Kuo A."/>
            <person name="Liang C."/>
            <person name="Lipzen A."/>
            <person name="Lutzoni F."/>
            <person name="Magnuson J."/>
            <person name="Mondo S."/>
            <person name="Nolan M."/>
            <person name="Ohm R."/>
            <person name="Pangilinan J."/>
            <person name="Park H.-J."/>
            <person name="Ramirez L."/>
            <person name="Alfaro M."/>
            <person name="Sun H."/>
            <person name="Tritt A."/>
            <person name="Yoshinaga Y."/>
            <person name="Zwiers L.-H."/>
            <person name="Turgeon B."/>
            <person name="Goodwin S."/>
            <person name="Spatafora J."/>
            <person name="Crous P."/>
            <person name="Grigoriev I."/>
        </authorList>
    </citation>
    <scope>NUCLEOTIDE SEQUENCE</scope>
    <source>
        <strain evidence="5">CBS 121410</strain>
    </source>
</reference>
<dbReference type="GO" id="GO:0006368">
    <property type="term" value="P:transcription elongation by RNA polymerase II"/>
    <property type="evidence" value="ECO:0007669"/>
    <property type="project" value="TreeGrafter"/>
</dbReference>
<feature type="compositionally biased region" description="Basic and acidic residues" evidence="4">
    <location>
        <begin position="1134"/>
        <end position="1143"/>
    </location>
</feature>
<dbReference type="GO" id="GO:0016593">
    <property type="term" value="C:Cdc73/Paf1 complex"/>
    <property type="evidence" value="ECO:0007669"/>
    <property type="project" value="TreeGrafter"/>
</dbReference>
<dbReference type="PROSITE" id="PS50005">
    <property type="entry name" value="TPR"/>
    <property type="match status" value="4"/>
</dbReference>
<dbReference type="PANTHER" id="PTHR14027:SF2">
    <property type="entry name" value="RNA POLYMERASE-ASSOCIATED PROTEIN CTR9 HOMOLOG"/>
    <property type="match status" value="1"/>
</dbReference>
<feature type="repeat" description="TPR" evidence="3">
    <location>
        <begin position="254"/>
        <end position="287"/>
    </location>
</feature>
<feature type="compositionally biased region" description="Low complexity" evidence="4">
    <location>
        <begin position="1107"/>
        <end position="1117"/>
    </location>
</feature>
<dbReference type="Proteomes" id="UP000799776">
    <property type="component" value="Unassembled WGS sequence"/>
</dbReference>
<dbReference type="GO" id="GO:0000993">
    <property type="term" value="F:RNA polymerase II complex binding"/>
    <property type="evidence" value="ECO:0007669"/>
    <property type="project" value="TreeGrafter"/>
</dbReference>
<feature type="repeat" description="TPR" evidence="3">
    <location>
        <begin position="728"/>
        <end position="761"/>
    </location>
</feature>
<evidence type="ECO:0000256" key="1">
    <source>
        <dbReference type="ARBA" id="ARBA00022737"/>
    </source>
</evidence>
<proteinExistence type="predicted"/>
<keyword evidence="2 3" id="KW-0802">TPR repeat</keyword>
<organism evidence="5 6">
    <name type="scientific">Saccharata proteae CBS 121410</name>
    <dbReference type="NCBI Taxonomy" id="1314787"/>
    <lineage>
        <taxon>Eukaryota</taxon>
        <taxon>Fungi</taxon>
        <taxon>Dikarya</taxon>
        <taxon>Ascomycota</taxon>
        <taxon>Pezizomycotina</taxon>
        <taxon>Dothideomycetes</taxon>
        <taxon>Dothideomycetes incertae sedis</taxon>
        <taxon>Botryosphaeriales</taxon>
        <taxon>Saccharataceae</taxon>
        <taxon>Saccharata</taxon>
    </lineage>
</organism>
<evidence type="ECO:0000256" key="4">
    <source>
        <dbReference type="SAM" id="MobiDB-lite"/>
    </source>
</evidence>
<dbReference type="SMART" id="SM00028">
    <property type="entry name" value="TPR"/>
    <property type="match status" value="9"/>
</dbReference>
<name>A0A9P4HWX0_9PEZI</name>
<feature type="compositionally biased region" description="Basic and acidic residues" evidence="4">
    <location>
        <begin position="970"/>
        <end position="1026"/>
    </location>
</feature>
<evidence type="ECO:0000313" key="6">
    <source>
        <dbReference type="Proteomes" id="UP000799776"/>
    </source>
</evidence>
<sequence>MAHRNGLTNGHDMNGDGDATIKEMRFSHIPPQIDVTVNEGEAIEQVEVDLETLENDPTELCILLENENVAKSTWSMIALAYAKQKRVDTAIDMLKKALDAFGRGTADERLSILSCLFWMHLLKCRQAPRVKPDSEPDVRTKESYLEAATINLNDASKISPAYGPLFLARGVLLLLRASLAPPAKSGTGAQENQVRLEFLRQAAKCFEDSLRHYGGRNVMAWLGKARVSYSMGKYSDALQSYQKVLGQRPDLIEPDPRIGIGCCFWQLGHREDAKDAWQRSLELNPSSKIANILLGLYFVNQSSQYATTDPHFAPIYKKAIQVYTQKAFKLDPRYPLTCATFGNHFLASKAMGNVETLARRAIELTDVNGIASDGWYILGRKEHYENNIQKAHECYLKADQARGGEERGYLPAKFGAAQIRALMQDFDGAKFRLEKIIQSSKSPEAMVLLGTLYAEDVFAAQSSSSKEDKSAEIKKATALLETVRTSWKDPKRKASPDSNVLLNLARLYEVDHPEKSLQCLQEVEQMELDAIPEEERPDPDDYNPEMLPRLREHLPPELLNNMGCYYYQGEKYHQASELFQAALNACIKSANKDDSLDTDALVTTISYSLGRTYEAQGMLDEAKNIYEGILVRHNEYVDAKIRLAYIALRQNPTEEGPKAMTELYKEESSNLEVRTLNAWFTRKAKKRTMNFNEDHEQRQYTQTLKQFDKHDRYSLTGMGNIYLQIAREMRRDTDADKQKRSKTYERAVEFFDKALQLDPKNAYAAQGIAIAIVEDKKDHATALQIFSKVRETMKDASVFINLGHIFCELKQYSRAIENYEAALTKDNRARDPQILACLGRVWLLKGKQEKDLQAMKSSLDYSLRALDVAPDQIHFKFNVAFVQIQIAQLIYTLPDNARTLKDVQAAASGLDEAIESFTAIAKSPNPPFPRHDIEQRANMGRNTMRRQLDRALQSQREHEAKFATKLQESLAKKEEAARRREEEARKKEEEREEARRKALEERQRLAEENRKIAEELAEDERRREEAEMTTDSETGEKRKREKRKRGAAGGRRRKNKGSGDSDTDSDAGSARRSRARSSAPATSNAEDGESGEEGREKPRRKKRKLQSKAGKASSSKYKSAEFVEDDDEDETEPPELRENERLAEMFGDGEREAEEDEAATNGGAASGGRAKKSAARVVDSDDEDEGGSGAADGEVANGVDTEMPDAPLGADEEEDE</sequence>
<feature type="repeat" description="TPR" evidence="3">
    <location>
        <begin position="218"/>
        <end position="251"/>
    </location>
</feature>
<feature type="repeat" description="TPR" evidence="3">
    <location>
        <begin position="796"/>
        <end position="829"/>
    </location>
</feature>
<evidence type="ECO:0000313" key="5">
    <source>
        <dbReference type="EMBL" id="KAF2087514.1"/>
    </source>
</evidence>
<dbReference type="GO" id="GO:0006355">
    <property type="term" value="P:regulation of DNA-templated transcription"/>
    <property type="evidence" value="ECO:0007669"/>
    <property type="project" value="InterPro"/>
</dbReference>
<dbReference type="InterPro" id="IPR019734">
    <property type="entry name" value="TPR_rpt"/>
</dbReference>
<comment type="caution">
    <text evidence="5">The sequence shown here is derived from an EMBL/GenBank/DDBJ whole genome shotgun (WGS) entry which is preliminary data.</text>
</comment>
<protein>
    <recommendedName>
        <fullName evidence="7">TPR-like protein</fullName>
    </recommendedName>
</protein>
<dbReference type="AlphaFoldDB" id="A0A9P4HWX0"/>
<dbReference type="Pfam" id="PF13432">
    <property type="entry name" value="TPR_16"/>
    <property type="match status" value="1"/>
</dbReference>
<dbReference type="Gene3D" id="1.25.40.10">
    <property type="entry name" value="Tetratricopeptide repeat domain"/>
    <property type="match status" value="5"/>
</dbReference>
<feature type="compositionally biased region" description="Acidic residues" evidence="4">
    <location>
        <begin position="1122"/>
        <end position="1133"/>
    </location>
</feature>
<accession>A0A9P4HWX0</accession>